<dbReference type="SUPFAM" id="SSF51556">
    <property type="entry name" value="Metallo-dependent hydrolases"/>
    <property type="match status" value="1"/>
</dbReference>
<dbReference type="Proteomes" id="UP000199337">
    <property type="component" value="Unassembled WGS sequence"/>
</dbReference>
<dbReference type="RefSeq" id="WP_092472103.1">
    <property type="nucleotide sequence ID" value="NZ_FOOX01000010.1"/>
</dbReference>
<dbReference type="GO" id="GO:0016787">
    <property type="term" value="F:hydrolase activity"/>
    <property type="evidence" value="ECO:0007669"/>
    <property type="project" value="InterPro"/>
</dbReference>
<accession>A0A1I2V542</accession>
<dbReference type="OrthoDB" id="9771932at2"/>
<dbReference type="STRING" id="341036.SAMN05660649_02910"/>
<reference evidence="3" key="1">
    <citation type="submission" date="2016-10" db="EMBL/GenBank/DDBJ databases">
        <authorList>
            <person name="Varghese N."/>
            <person name="Submissions S."/>
        </authorList>
    </citation>
    <scope>NUCLEOTIDE SEQUENCE [LARGE SCALE GENOMIC DNA]</scope>
    <source>
        <strain evidence="3">DSM 17038</strain>
    </source>
</reference>
<organism evidence="2 3">
    <name type="scientific">Desulfotruncus arcticus DSM 17038</name>
    <dbReference type="NCBI Taxonomy" id="1121424"/>
    <lineage>
        <taxon>Bacteria</taxon>
        <taxon>Bacillati</taxon>
        <taxon>Bacillota</taxon>
        <taxon>Clostridia</taxon>
        <taxon>Eubacteriales</taxon>
        <taxon>Desulfallaceae</taxon>
        <taxon>Desulfotruncus</taxon>
    </lineage>
</organism>
<dbReference type="Pfam" id="PF04909">
    <property type="entry name" value="Amidohydro_2"/>
    <property type="match status" value="1"/>
</dbReference>
<dbReference type="Gene3D" id="3.20.20.140">
    <property type="entry name" value="Metal-dependent hydrolases"/>
    <property type="match status" value="1"/>
</dbReference>
<name>A0A1I2V542_9FIRM</name>
<dbReference type="InterPro" id="IPR032466">
    <property type="entry name" value="Metal_Hydrolase"/>
</dbReference>
<protein>
    <recommendedName>
        <fullName evidence="1">Amidohydrolase-related domain-containing protein</fullName>
    </recommendedName>
</protein>
<proteinExistence type="predicted"/>
<dbReference type="EMBL" id="FOOX01000010">
    <property type="protein sequence ID" value="SFG84458.1"/>
    <property type="molecule type" value="Genomic_DNA"/>
</dbReference>
<dbReference type="InterPro" id="IPR006680">
    <property type="entry name" value="Amidohydro-rel"/>
</dbReference>
<gene>
    <name evidence="2" type="ORF">SAMN05660649_02910</name>
</gene>
<dbReference type="AlphaFoldDB" id="A0A1I2V542"/>
<sequence length="273" mass="31086">MIIDGHAHSCGEFFEGQEIIAKLDELKVDKVVLFPGVKNEPGQYNYIPGLAKIFSNKDMLFSANKLIKFLAKVQQYEDLMVRNEYVYFLYLKYSDRIIQFFWADPNANNLEADLHEKHHSWGFKGVKLHQCTHSFECDSNGFNIVANFARDKKIPVLIHLRSPGDVAKFINIAVKYPAVNFIIAHLIGLELFIKHQAILDNLYFDISPAPLISSKRICLAIDKFGADKIILGSDTPFGKDNLSKNLQKVNELNVSGYERELIKGGNLQRILKL</sequence>
<evidence type="ECO:0000313" key="3">
    <source>
        <dbReference type="Proteomes" id="UP000199337"/>
    </source>
</evidence>
<evidence type="ECO:0000313" key="2">
    <source>
        <dbReference type="EMBL" id="SFG84458.1"/>
    </source>
</evidence>
<keyword evidence="3" id="KW-1185">Reference proteome</keyword>
<evidence type="ECO:0000259" key="1">
    <source>
        <dbReference type="Pfam" id="PF04909"/>
    </source>
</evidence>
<feature type="domain" description="Amidohydrolase-related" evidence="1">
    <location>
        <begin position="69"/>
        <end position="237"/>
    </location>
</feature>